<dbReference type="Proteomes" id="UP000324832">
    <property type="component" value="Unassembled WGS sequence"/>
</dbReference>
<feature type="transmembrane region" description="Helical" evidence="2">
    <location>
        <begin position="21"/>
        <end position="41"/>
    </location>
</feature>
<keyword evidence="4" id="KW-1185">Reference proteome</keyword>
<evidence type="ECO:0008006" key="5">
    <source>
        <dbReference type="Google" id="ProtNLM"/>
    </source>
</evidence>
<feature type="region of interest" description="Disordered" evidence="1">
    <location>
        <begin position="1"/>
        <end position="20"/>
    </location>
</feature>
<evidence type="ECO:0000256" key="2">
    <source>
        <dbReference type="SAM" id="Phobius"/>
    </source>
</evidence>
<reference evidence="3 4" key="1">
    <citation type="submission" date="2017-07" db="EMBL/GenBank/DDBJ databases">
        <authorList>
            <person name="Talla V."/>
            <person name="Backstrom N."/>
        </authorList>
    </citation>
    <scope>NUCLEOTIDE SEQUENCE [LARGE SCALE GENOMIC DNA]</scope>
</reference>
<evidence type="ECO:0000313" key="3">
    <source>
        <dbReference type="EMBL" id="VVC95197.1"/>
    </source>
</evidence>
<dbReference type="EMBL" id="FZQP02002226">
    <property type="protein sequence ID" value="VVC95197.1"/>
    <property type="molecule type" value="Genomic_DNA"/>
</dbReference>
<gene>
    <name evidence="3" type="ORF">LSINAPIS_LOCUS6971</name>
</gene>
<feature type="transmembrane region" description="Helical" evidence="2">
    <location>
        <begin position="61"/>
        <end position="83"/>
    </location>
</feature>
<feature type="compositionally biased region" description="Polar residues" evidence="1">
    <location>
        <begin position="1"/>
        <end position="10"/>
    </location>
</feature>
<sequence length="104" mass="11652">MSEVNNLQRKSSNKYDPPDGSYGYMICLAFTVIMVILMGYHESYSTIFKDKFYDLEMDASIAVLKYVSALCIAVSGMFTSNLLKLMTIRKLGFIAVVLYSAGSF</sequence>
<dbReference type="AlphaFoldDB" id="A0A5E4QDY3"/>
<keyword evidence="2" id="KW-0472">Membrane</keyword>
<evidence type="ECO:0000313" key="4">
    <source>
        <dbReference type="Proteomes" id="UP000324832"/>
    </source>
</evidence>
<accession>A0A5E4QDY3</accession>
<name>A0A5E4QDY3_9NEOP</name>
<keyword evidence="2" id="KW-1133">Transmembrane helix</keyword>
<proteinExistence type="predicted"/>
<evidence type="ECO:0000256" key="1">
    <source>
        <dbReference type="SAM" id="MobiDB-lite"/>
    </source>
</evidence>
<keyword evidence="2" id="KW-0812">Transmembrane</keyword>
<protein>
    <recommendedName>
        <fullName evidence="5">Major facilitator superfamily associated domain-containing protein</fullName>
    </recommendedName>
</protein>
<organism evidence="3 4">
    <name type="scientific">Leptidea sinapis</name>
    <dbReference type="NCBI Taxonomy" id="189913"/>
    <lineage>
        <taxon>Eukaryota</taxon>
        <taxon>Metazoa</taxon>
        <taxon>Ecdysozoa</taxon>
        <taxon>Arthropoda</taxon>
        <taxon>Hexapoda</taxon>
        <taxon>Insecta</taxon>
        <taxon>Pterygota</taxon>
        <taxon>Neoptera</taxon>
        <taxon>Endopterygota</taxon>
        <taxon>Lepidoptera</taxon>
        <taxon>Glossata</taxon>
        <taxon>Ditrysia</taxon>
        <taxon>Papilionoidea</taxon>
        <taxon>Pieridae</taxon>
        <taxon>Dismorphiinae</taxon>
        <taxon>Leptidea</taxon>
    </lineage>
</organism>